<sequence length="1606" mass="178492">MAAATGLVKSIHSDVAVYDLAAGKSTPQFMEEARKTNKSLRYDSEYRRRLELLQDFEFPTTSTTVRVSPDGSCILATGVYPPEIRLYETAELGLKCARRLDQEAIDAIFLGDDYKKLAILGSDRTIEFHAQYGKHHTLRIPKFGRNLQYDRNTCLLYVTSSTNEIYRLDLEEGIFAAPLLARNMDFVNASALAPNGAPLLLFGGSDGQVQIMDTREGPSAVASGVQAPAEVRSVAWSLPDCLQVAAGDISGRVTVWDIRSSRPLAERDHRNGVPVHTVQWHSRGVLCSSDSRTITFWKPDAHRSEIVTSIPSKTAINSVALWPGSGIIFAARDEPRIGTYFVPELGVAPEWCGFLDGLTEEMEETTTGAVTSVYDDYVFVTKKDLQQLSGADSLIGTSLLKAYMHGYWMDRRLHDKLVKEGLIGREVSSLFLTLSDSSTFSLAEHEKERIQEAVDAKRPMRRPAPKQVAKPKVNARLLEKATSESAKQVLEDDRFAKLFSNKDFEIEEVREDEVEAALHDAPAPTGVMSTEALSSTGEAADGEQRPRGKGKGKGKGKRERGRERGKEREKEKGDEGLGSLSSMVHQHKSSSGLRQTNKPHSSKKVLDKGRRTPVKATKVGSKDISKQDRRNQARQLRDNRRQSIIAKRRVAQGKEGAKGPLNVALIAFHGDVDMRRVWGCFANEMVWKEDAVNVADVGGVRIIASPLRTIHSCLDTVLASDVMVGVFVGDKLCDHEHSAFDELGYDILTNLKMNGMPGEVIGVTAPSKNTGEDLLSGRQLDLSLKTVQRYLRSELPRAQGKVYNLPKDSDTFVKGLQACVGTNDEGMKWREERGYMIVDRIEPEAGQPSGHWAVSGWVKGMGFACNYGDTPEDGEGACVHITGYGDAVLEGITGSAGELIDRRLYEVAQRLRPYDPSDEEQTWPTEEELNEASRRMIKMPQDAGLSEFELAWLGEEADEEGDDQMMLDDNEVAAAADSKTAEQQVEAKHSIEMEMRSKEEMDFPDEVDTPCDKPARQRFQKYRGMQSLRTSAWDPYESLPTEYSRIWEFESFQATAKAAKTEYKNGIKAEAKAGHYVTLHISGMDGLSFDNRVPLVVSSLFRHETRVTVMHASLSRTPETDDVVIKSKELVLLRCGFRSLPARPTYASNIRGSGGPGGGADEKGRMLRFFQPNAKSTTLACFYAPVMFPPAPCLMYTPDGQRLTAWGSIEGSFPAKVLIKRIVLTGYPYRAHKSRSVVRFMFFNPDDINWFKPVELQSKKGLRGHITEALGTHGYMKCRFNGQVTQDDTIMMPLYKRAFPKWYPPAWGMADTYKPTDQPWNAVGDVSSTASTVLTVVQVCWACALLACTTSLRGLEMMHSLPNDTVTTVYSKVIDRAISRFQSELRREDEEGRGRAIRADVLGAIKSRWMHLTQECYKNAGKLPAGLKRPMSAGIENGEDDVKRPRIDLEEAGKDGQGGDGSDDDEDDFADEFDDAEFVHATAAGQKASAEEHQRAAAAEAREHEREERQKELERKEFEAWSKIEGELIDEERLLAEEDASWRHVPDPEKCPVKIYANVEVTEMGSNKRSKWSVSADRILVASARGEWLASSMEGSFLHLGAETAE</sequence>
<dbReference type="InterPro" id="IPR012948">
    <property type="entry name" value="AARP2CN"/>
</dbReference>
<feature type="domain" description="AARP2CN" evidence="2">
    <location>
        <begin position="808"/>
        <end position="895"/>
    </location>
</feature>
<dbReference type="Pfam" id="PF08142">
    <property type="entry name" value="AARP2CN"/>
    <property type="match status" value="1"/>
</dbReference>
<name>A0A7J6NH94_PEROL</name>
<feature type="compositionally biased region" description="Basic and acidic residues" evidence="1">
    <location>
        <begin position="560"/>
        <end position="575"/>
    </location>
</feature>
<dbReference type="InterPro" id="IPR036322">
    <property type="entry name" value="WD40_repeat_dom_sf"/>
</dbReference>
<dbReference type="PANTHER" id="PTHR14927">
    <property type="entry name" value="NUCLEOLAR PROTEIN 10"/>
    <property type="match status" value="1"/>
</dbReference>
<dbReference type="SMART" id="SM01362">
    <property type="entry name" value="DUF663"/>
    <property type="match status" value="1"/>
</dbReference>
<evidence type="ECO:0000259" key="2">
    <source>
        <dbReference type="SMART" id="SM00785"/>
    </source>
</evidence>
<feature type="region of interest" description="Disordered" evidence="1">
    <location>
        <begin position="1427"/>
        <end position="1469"/>
    </location>
</feature>
<feature type="compositionally biased region" description="Basic and acidic residues" evidence="1">
    <location>
        <begin position="1489"/>
        <end position="1513"/>
    </location>
</feature>
<proteinExistence type="predicted"/>
<organism evidence="4 5">
    <name type="scientific">Perkinsus olseni</name>
    <name type="common">Perkinsus atlanticus</name>
    <dbReference type="NCBI Taxonomy" id="32597"/>
    <lineage>
        <taxon>Eukaryota</taxon>
        <taxon>Sar</taxon>
        <taxon>Alveolata</taxon>
        <taxon>Perkinsozoa</taxon>
        <taxon>Perkinsea</taxon>
        <taxon>Perkinsida</taxon>
        <taxon>Perkinsidae</taxon>
        <taxon>Perkinsus</taxon>
    </lineage>
</organism>
<evidence type="ECO:0000313" key="5">
    <source>
        <dbReference type="Proteomes" id="UP000541610"/>
    </source>
</evidence>
<dbReference type="InterPro" id="IPR015943">
    <property type="entry name" value="WD40/YVTN_repeat-like_dom_sf"/>
</dbReference>
<evidence type="ECO:0000259" key="3">
    <source>
        <dbReference type="SMART" id="SM01362"/>
    </source>
</evidence>
<evidence type="ECO:0000313" key="4">
    <source>
        <dbReference type="EMBL" id="KAF4682840.1"/>
    </source>
</evidence>
<dbReference type="Proteomes" id="UP000541610">
    <property type="component" value="Unassembled WGS sequence"/>
</dbReference>
<dbReference type="GO" id="GO:0000462">
    <property type="term" value="P:maturation of SSU-rRNA from tricistronic rRNA transcript (SSU-rRNA, 5.8S rRNA, LSU-rRNA)"/>
    <property type="evidence" value="ECO:0007669"/>
    <property type="project" value="TreeGrafter"/>
</dbReference>
<dbReference type="Pfam" id="PF23097">
    <property type="entry name" value="NOL10_2nd"/>
    <property type="match status" value="1"/>
</dbReference>
<dbReference type="EMBL" id="JABANP010000404">
    <property type="protein sequence ID" value="KAF4682840.1"/>
    <property type="molecule type" value="Genomic_DNA"/>
</dbReference>
<feature type="compositionally biased region" description="Basic residues" evidence="1">
    <location>
        <begin position="547"/>
        <end position="559"/>
    </location>
</feature>
<reference evidence="4 5" key="1">
    <citation type="submission" date="2020-04" db="EMBL/GenBank/DDBJ databases">
        <title>Perkinsus olseni comparative genomics.</title>
        <authorList>
            <person name="Bogema D.R."/>
        </authorList>
    </citation>
    <scope>NUCLEOTIDE SEQUENCE [LARGE SCALE GENOMIC DNA]</scope>
    <source>
        <strain evidence="4">00978-12</strain>
    </source>
</reference>
<dbReference type="InterPro" id="IPR056551">
    <property type="entry name" value="Beta-prop_NOL10_N"/>
</dbReference>
<gene>
    <name evidence="4" type="primary">TSR1_2</name>
    <name evidence="4" type="ORF">FOZ60_010044</name>
</gene>
<feature type="compositionally biased region" description="Basic and acidic residues" evidence="1">
    <location>
        <begin position="1440"/>
        <end position="1454"/>
    </location>
</feature>
<feature type="compositionally biased region" description="Basic and acidic residues" evidence="1">
    <location>
        <begin position="620"/>
        <end position="641"/>
    </location>
</feature>
<feature type="domain" description="Ribosome biogenesis protein BMS1/TSR1 C-terminal" evidence="3">
    <location>
        <begin position="1006"/>
        <end position="1298"/>
    </location>
</feature>
<dbReference type="SMART" id="SM00320">
    <property type="entry name" value="WD40"/>
    <property type="match status" value="4"/>
</dbReference>
<feature type="region of interest" description="Disordered" evidence="1">
    <location>
        <begin position="533"/>
        <end position="643"/>
    </location>
</feature>
<dbReference type="PANTHER" id="PTHR14927:SF0">
    <property type="entry name" value="NUCLEOLAR PROTEIN 10"/>
    <property type="match status" value="1"/>
</dbReference>
<dbReference type="InterPro" id="IPR007034">
    <property type="entry name" value="BMS1_TSR1_C"/>
</dbReference>
<feature type="region of interest" description="Disordered" evidence="1">
    <location>
        <begin position="1484"/>
        <end position="1513"/>
    </location>
</feature>
<feature type="region of interest" description="Disordered" evidence="1">
    <location>
        <begin position="452"/>
        <end position="473"/>
    </location>
</feature>
<dbReference type="InterPro" id="IPR040382">
    <property type="entry name" value="NOL10/Enp2"/>
</dbReference>
<protein>
    <submittedName>
        <fullName evidence="4">Ribosome bioproteinsis protein tsr1</fullName>
    </submittedName>
</protein>
<dbReference type="GO" id="GO:0032040">
    <property type="term" value="C:small-subunit processome"/>
    <property type="evidence" value="ECO:0007669"/>
    <property type="project" value="TreeGrafter"/>
</dbReference>
<dbReference type="InterPro" id="IPR056550">
    <property type="entry name" value="NOL10_2nd"/>
</dbReference>
<dbReference type="GO" id="GO:0030686">
    <property type="term" value="C:90S preribosome"/>
    <property type="evidence" value="ECO:0007669"/>
    <property type="project" value="TreeGrafter"/>
</dbReference>
<dbReference type="Gene3D" id="2.130.10.10">
    <property type="entry name" value="YVTN repeat-like/Quinoprotein amine dehydrogenase"/>
    <property type="match status" value="1"/>
</dbReference>
<comment type="caution">
    <text evidence="4">The sequence shown here is derived from an EMBL/GenBank/DDBJ whole genome shotgun (WGS) entry which is preliminary data.</text>
</comment>
<evidence type="ECO:0000256" key="1">
    <source>
        <dbReference type="SAM" id="MobiDB-lite"/>
    </source>
</evidence>
<dbReference type="InterPro" id="IPR001680">
    <property type="entry name" value="WD40_rpt"/>
</dbReference>
<dbReference type="Pfam" id="PF04950">
    <property type="entry name" value="RIBIOP_C"/>
    <property type="match status" value="1"/>
</dbReference>
<dbReference type="SMART" id="SM00785">
    <property type="entry name" value="AARP2CN"/>
    <property type="match status" value="1"/>
</dbReference>
<accession>A0A7J6NH94</accession>
<dbReference type="SUPFAM" id="SSF50978">
    <property type="entry name" value="WD40 repeat-like"/>
    <property type="match status" value="1"/>
</dbReference>
<dbReference type="OrthoDB" id="273340at2759"/>
<dbReference type="Pfam" id="PF23098">
    <property type="entry name" value="Beta-prop_NOL10_N"/>
    <property type="match status" value="1"/>
</dbReference>
<feature type="compositionally biased region" description="Polar residues" evidence="1">
    <location>
        <begin position="579"/>
        <end position="599"/>
    </location>
</feature>